<evidence type="ECO:0000313" key="6">
    <source>
        <dbReference type="EMBL" id="ERM96528.1"/>
    </source>
</evidence>
<evidence type="ECO:0000256" key="1">
    <source>
        <dbReference type="ARBA" id="ARBA00004123"/>
    </source>
</evidence>
<organism evidence="6 7">
    <name type="scientific">Amborella trichopoda</name>
    <dbReference type="NCBI Taxonomy" id="13333"/>
    <lineage>
        <taxon>Eukaryota</taxon>
        <taxon>Viridiplantae</taxon>
        <taxon>Streptophyta</taxon>
        <taxon>Embryophyta</taxon>
        <taxon>Tracheophyta</taxon>
        <taxon>Spermatophyta</taxon>
        <taxon>Magnoliopsida</taxon>
        <taxon>Amborellales</taxon>
        <taxon>Amborellaceae</taxon>
        <taxon>Amborella</taxon>
    </lineage>
</organism>
<keyword evidence="7" id="KW-1185">Reference proteome</keyword>
<dbReference type="GO" id="GO:0005634">
    <property type="term" value="C:nucleus"/>
    <property type="evidence" value="ECO:0000318"/>
    <property type="project" value="GO_Central"/>
</dbReference>
<evidence type="ECO:0000256" key="4">
    <source>
        <dbReference type="SAM" id="MobiDB-lite"/>
    </source>
</evidence>
<keyword evidence="2 3" id="KW-0539">Nucleus</keyword>
<dbReference type="PROSITE" id="PS51017">
    <property type="entry name" value="CCT"/>
    <property type="match status" value="1"/>
</dbReference>
<reference evidence="7" key="1">
    <citation type="journal article" date="2013" name="Science">
        <title>The Amborella genome and the evolution of flowering plants.</title>
        <authorList>
            <consortium name="Amborella Genome Project"/>
        </authorList>
    </citation>
    <scope>NUCLEOTIDE SEQUENCE [LARGE SCALE GENOMIC DNA]</scope>
</reference>
<dbReference type="OrthoDB" id="153872at2759"/>
<comment type="subcellular location">
    <subcellularLocation>
        <location evidence="1 3">Nucleus</location>
    </subcellularLocation>
</comment>
<dbReference type="Proteomes" id="UP000017836">
    <property type="component" value="Unassembled WGS sequence"/>
</dbReference>
<dbReference type="Pfam" id="PF06203">
    <property type="entry name" value="CCT"/>
    <property type="match status" value="1"/>
</dbReference>
<dbReference type="PANTHER" id="PTHR31319:SF114">
    <property type="entry name" value="OS12G0262400 PROTEIN"/>
    <property type="match status" value="1"/>
</dbReference>
<dbReference type="STRING" id="13333.W1NLW0"/>
<dbReference type="EMBL" id="KI397142">
    <property type="protein sequence ID" value="ERM96528.1"/>
    <property type="molecule type" value="Genomic_DNA"/>
</dbReference>
<dbReference type="HOGENOM" id="CLU_883809_0_0_1"/>
<dbReference type="GO" id="GO:0009909">
    <property type="term" value="P:regulation of flower development"/>
    <property type="evidence" value="ECO:0000318"/>
    <property type="project" value="GO_Central"/>
</dbReference>
<evidence type="ECO:0000256" key="2">
    <source>
        <dbReference type="ARBA" id="ARBA00023242"/>
    </source>
</evidence>
<dbReference type="KEGG" id="atr:18424462"/>
<feature type="domain" description="CCT" evidence="5">
    <location>
        <begin position="214"/>
        <end position="256"/>
    </location>
</feature>
<feature type="region of interest" description="Disordered" evidence="4">
    <location>
        <begin position="254"/>
        <end position="289"/>
    </location>
</feature>
<dbReference type="PANTHER" id="PTHR31319">
    <property type="entry name" value="ZINC FINGER PROTEIN CONSTANS-LIKE 4"/>
    <property type="match status" value="1"/>
</dbReference>
<evidence type="ECO:0000256" key="3">
    <source>
        <dbReference type="PROSITE-ProRule" id="PRU00357"/>
    </source>
</evidence>
<gene>
    <name evidence="6" type="ORF">AMTR_s00001p00265770</name>
</gene>
<dbReference type="Gramene" id="ERM96528">
    <property type="protein sequence ID" value="ERM96528"/>
    <property type="gene ID" value="AMTR_s00001p00265770"/>
</dbReference>
<protein>
    <recommendedName>
        <fullName evidence="5">CCT domain-containing protein</fullName>
    </recommendedName>
</protein>
<feature type="compositionally biased region" description="Acidic residues" evidence="4">
    <location>
        <begin position="268"/>
        <end position="281"/>
    </location>
</feature>
<dbReference type="InterPro" id="IPR010402">
    <property type="entry name" value="CCT_domain"/>
</dbReference>
<evidence type="ECO:0000313" key="7">
    <source>
        <dbReference type="Proteomes" id="UP000017836"/>
    </source>
</evidence>
<accession>W1NLW0</accession>
<feature type="compositionally biased region" description="Basic and acidic residues" evidence="4">
    <location>
        <begin position="254"/>
        <end position="267"/>
    </location>
</feature>
<dbReference type="eggNOG" id="ENOG502QUBD">
    <property type="taxonomic scope" value="Eukaryota"/>
</dbReference>
<name>W1NLW0_AMBTC</name>
<dbReference type="InterPro" id="IPR045281">
    <property type="entry name" value="CONSTANS-like"/>
</dbReference>
<dbReference type="AlphaFoldDB" id="W1NLW0"/>
<evidence type="ECO:0000259" key="5">
    <source>
        <dbReference type="PROSITE" id="PS51017"/>
    </source>
</evidence>
<sequence length="315" mass="34979">MAAQGDLFLLDESLYLRCSPEPSDIHLDIFSDPLFAIPADPNFEILDAVLSDDQATSQLDGLSLEPVEELAPPVHLGSSLPRDFAPGNGCGSDMGGCIGVKDEKLLGGMAPTSVPRSNGFMQRSMSSQSLGQLSAQHQHRQVGLFRPQLSSVFELPHVFEMKGKPGLGGSSMRRVCSAGDIQRINRMQMSPSAQENQGVEDIGFRVRPYSAEERKERINRYRNKRTQRNFNKKIKYACRKTLADRRPRVRGRFAKNEETDEIPKNPNDEDDDEEVYGFEEEDGKRAMGHRRGPCLGGGAMLTAVPIGPNYQFFGF</sequence>
<proteinExistence type="predicted"/>